<organism evidence="3 4">
    <name type="scientific">Rhodotorula toruloides (strain NP11)</name>
    <name type="common">Yeast</name>
    <name type="synonym">Rhodosporidium toruloides</name>
    <dbReference type="NCBI Taxonomy" id="1130832"/>
    <lineage>
        <taxon>Eukaryota</taxon>
        <taxon>Fungi</taxon>
        <taxon>Dikarya</taxon>
        <taxon>Basidiomycota</taxon>
        <taxon>Pucciniomycotina</taxon>
        <taxon>Microbotryomycetes</taxon>
        <taxon>Sporidiobolales</taxon>
        <taxon>Sporidiobolaceae</taxon>
        <taxon>Rhodotorula</taxon>
    </lineage>
</organism>
<dbReference type="InterPro" id="IPR019956">
    <property type="entry name" value="Ubiquitin_dom"/>
</dbReference>
<keyword evidence="4" id="KW-1185">Reference proteome</keyword>
<protein>
    <submittedName>
        <fullName evidence="3">Ubiquitin family protein</fullName>
    </submittedName>
</protein>
<feature type="compositionally biased region" description="Low complexity" evidence="1">
    <location>
        <begin position="19"/>
        <end position="28"/>
    </location>
</feature>
<proteinExistence type="predicted"/>
<dbReference type="RefSeq" id="XP_016272564.1">
    <property type="nucleotide sequence ID" value="XM_016415590.1"/>
</dbReference>
<evidence type="ECO:0000256" key="1">
    <source>
        <dbReference type="SAM" id="MobiDB-lite"/>
    </source>
</evidence>
<evidence type="ECO:0000313" key="4">
    <source>
        <dbReference type="Proteomes" id="UP000016926"/>
    </source>
</evidence>
<gene>
    <name evidence="3" type="ORF">RHTO_01911</name>
</gene>
<feature type="region of interest" description="Disordered" evidence="1">
    <location>
        <begin position="1"/>
        <end position="28"/>
    </location>
</feature>
<sequence>MSKMHNTDSETASVACSERSGTSRTDTLLSRTTSEATLVLVRYEGKDTLVNLPDRTYNTFVDQIVRHLQGAQGYRTLFVERSCTGGRWVTVTEGAWERQFEVWEDDLPLFRITMVCPAPVADKHRTISIAVKTLTGKTIYVSIESCATVWALKAVLEGSEGMPPGQQRLIFAGRQLEERETLGRYGITDGAVLHLVLRLRGDKPVIYLFPPTPLDSASVSLTLAPEWHFSAFYPVVDPVKGVQGETSASWTTLAALSLHTAARNFIAYWLSHFTRIRNAGQHIGFLFLVQSDYERAARLDVNPMPDVVTRVFLLFKGVDADQTSEWKKPDEVDWVKKVGVQVDKVTDDSLFRVLEWGGMEVV</sequence>
<dbReference type="AlphaFoldDB" id="M7WU81"/>
<feature type="domain" description="Ubiquitin-like" evidence="2">
    <location>
        <begin position="127"/>
        <end position="202"/>
    </location>
</feature>
<reference evidence="3 4" key="1">
    <citation type="journal article" date="2012" name="Nat. Commun.">
        <title>A multi-omic map of the lipid-producing yeast Rhodosporidium toruloides.</title>
        <authorList>
            <person name="Zhu Z."/>
            <person name="Zhang S."/>
            <person name="Liu H."/>
            <person name="Shen H."/>
            <person name="Lin X."/>
            <person name="Yang F."/>
            <person name="Zhou Y.J."/>
            <person name="Jin G."/>
            <person name="Ye M."/>
            <person name="Zou H."/>
            <person name="Zou H."/>
            <person name="Zhao Z.K."/>
        </authorList>
    </citation>
    <scope>NUCLEOTIDE SEQUENCE [LARGE SCALE GENOMIC DNA]</scope>
    <source>
        <strain evidence="3 4">NP11</strain>
    </source>
</reference>
<dbReference type="SMART" id="SM00213">
    <property type="entry name" value="UBQ"/>
    <property type="match status" value="1"/>
</dbReference>
<accession>M7WU81</accession>
<name>M7WU81_RHOT1</name>
<dbReference type="HOGENOM" id="CLU_028134_0_0_1"/>
<dbReference type="InterPro" id="IPR050158">
    <property type="entry name" value="Ubiquitin_ubiquitin-like"/>
</dbReference>
<evidence type="ECO:0000313" key="3">
    <source>
        <dbReference type="EMBL" id="EMS21445.1"/>
    </source>
</evidence>
<dbReference type="Proteomes" id="UP000016926">
    <property type="component" value="Unassembled WGS sequence"/>
</dbReference>
<dbReference type="PANTHER" id="PTHR10666">
    <property type="entry name" value="UBIQUITIN"/>
    <property type="match status" value="1"/>
</dbReference>
<dbReference type="eggNOG" id="KOG0001">
    <property type="taxonomic scope" value="Eukaryota"/>
</dbReference>
<dbReference type="Pfam" id="PF00240">
    <property type="entry name" value="ubiquitin"/>
    <property type="match status" value="1"/>
</dbReference>
<dbReference type="EMBL" id="KB722656">
    <property type="protein sequence ID" value="EMS21445.1"/>
    <property type="molecule type" value="Genomic_DNA"/>
</dbReference>
<dbReference type="PROSITE" id="PS50053">
    <property type="entry name" value="UBIQUITIN_2"/>
    <property type="match status" value="1"/>
</dbReference>
<dbReference type="GeneID" id="27365924"/>
<dbReference type="PRINTS" id="PR00348">
    <property type="entry name" value="UBIQUITIN"/>
</dbReference>
<dbReference type="InterPro" id="IPR000626">
    <property type="entry name" value="Ubiquitin-like_dom"/>
</dbReference>
<dbReference type="SUPFAM" id="SSF54236">
    <property type="entry name" value="Ubiquitin-like"/>
    <property type="match status" value="1"/>
</dbReference>
<dbReference type="Gene3D" id="3.10.20.90">
    <property type="entry name" value="Phosphatidylinositol 3-kinase Catalytic Subunit, Chain A, domain 1"/>
    <property type="match status" value="1"/>
</dbReference>
<evidence type="ECO:0000259" key="2">
    <source>
        <dbReference type="PROSITE" id="PS50053"/>
    </source>
</evidence>
<dbReference type="InterPro" id="IPR029071">
    <property type="entry name" value="Ubiquitin-like_domsf"/>
</dbReference>